<dbReference type="OrthoDB" id="9155503at2"/>
<dbReference type="RefSeq" id="WP_005880268.1">
    <property type="nucleotide sequence ID" value="NZ_CP019430.1"/>
</dbReference>
<accession>C3X8W2</accession>
<gene>
    <name evidence="1" type="ORF">OFBG_00666</name>
</gene>
<evidence type="ECO:0008006" key="3">
    <source>
        <dbReference type="Google" id="ProtNLM"/>
    </source>
</evidence>
<dbReference type="AlphaFoldDB" id="C3X8W2"/>
<dbReference type="Proteomes" id="UP000005089">
    <property type="component" value="Unassembled WGS sequence"/>
</dbReference>
<proteinExistence type="predicted"/>
<sequence>MRSYFYLDPEELERDWEKIEPILGSVVSRAVHGEFDCSDLKAMAQSKRIVIGAFFDDDGVILLAFAFEFRFYPKKTAVNILALGGKRMDAVFSEFLDQFRDWAAAAGADFLEASCSRGMSRMLAKYGYVDTYRQLRLNLR</sequence>
<dbReference type="eggNOG" id="ENOG50322GR">
    <property type="taxonomic scope" value="Bacteria"/>
</dbReference>
<dbReference type="EMBL" id="GG658170">
    <property type="protein sequence ID" value="EEO29638.1"/>
    <property type="molecule type" value="Genomic_DNA"/>
</dbReference>
<dbReference type="STRING" id="847.BRW83_1564"/>
<reference evidence="1 2" key="1">
    <citation type="submission" date="2009-02" db="EMBL/GenBank/DDBJ databases">
        <title>The Genome Sequence of Oxalobacter formigenes OXCC13.</title>
        <authorList>
            <consortium name="The Broad Institute Genome Sequencing Platform"/>
            <person name="Ward D."/>
            <person name="Young S.K."/>
            <person name="Kodira C.D."/>
            <person name="Zeng Q."/>
            <person name="Koehrsen M."/>
            <person name="Alvarado L."/>
            <person name="Berlin A."/>
            <person name="Borenstein D."/>
            <person name="Chen Z."/>
            <person name="Engels R."/>
            <person name="Freedman E."/>
            <person name="Gellesch M."/>
            <person name="Goldberg J."/>
            <person name="Griggs A."/>
            <person name="Gujja S."/>
            <person name="Heiman D."/>
            <person name="Hepburn T."/>
            <person name="Howarth C."/>
            <person name="Jen D."/>
            <person name="Larson L."/>
            <person name="Lewis B."/>
            <person name="Mehta T."/>
            <person name="Park D."/>
            <person name="Pearson M."/>
            <person name="Roberts A."/>
            <person name="Saif S."/>
            <person name="Shea T."/>
            <person name="Shenoy N."/>
            <person name="Sisk P."/>
            <person name="Stolte C."/>
            <person name="Sykes S."/>
            <person name="Walk T."/>
            <person name="White J."/>
            <person name="Yandava C."/>
            <person name="Allison M.J."/>
            <person name="Lander E."/>
            <person name="Nusbaum C."/>
            <person name="Galagan J."/>
            <person name="Birren B."/>
        </authorList>
    </citation>
    <scope>NUCLEOTIDE SEQUENCE [LARGE SCALE GENOMIC DNA]</scope>
    <source>
        <strain evidence="1 2">OXCC13</strain>
    </source>
</reference>
<organism evidence="1 2">
    <name type="scientific">Oxalobacter formigenes OXCC13</name>
    <dbReference type="NCBI Taxonomy" id="556269"/>
    <lineage>
        <taxon>Bacteria</taxon>
        <taxon>Pseudomonadati</taxon>
        <taxon>Pseudomonadota</taxon>
        <taxon>Betaproteobacteria</taxon>
        <taxon>Burkholderiales</taxon>
        <taxon>Oxalobacteraceae</taxon>
        <taxon>Oxalobacter</taxon>
    </lineage>
</organism>
<protein>
    <recommendedName>
        <fullName evidence="3">N-acetyltransferase domain-containing protein</fullName>
    </recommendedName>
</protein>
<evidence type="ECO:0000313" key="2">
    <source>
        <dbReference type="Proteomes" id="UP000005089"/>
    </source>
</evidence>
<dbReference type="HOGENOM" id="CLU_1833197_0_0_4"/>
<keyword evidence="2" id="KW-1185">Reference proteome</keyword>
<name>C3X8W2_OXAFO</name>
<evidence type="ECO:0000313" key="1">
    <source>
        <dbReference type="EMBL" id="EEO29638.1"/>
    </source>
</evidence>
<dbReference type="GeneID" id="77135424"/>